<evidence type="ECO:0000256" key="2">
    <source>
        <dbReference type="ARBA" id="ARBA00023125"/>
    </source>
</evidence>
<dbReference type="PANTHER" id="PTHR43537">
    <property type="entry name" value="TRANSCRIPTIONAL REGULATOR, GNTR FAMILY"/>
    <property type="match status" value="1"/>
</dbReference>
<evidence type="ECO:0000259" key="4">
    <source>
        <dbReference type="PROSITE" id="PS50949"/>
    </source>
</evidence>
<dbReference type="SMART" id="SM00345">
    <property type="entry name" value="HTH_GNTR"/>
    <property type="match status" value="1"/>
</dbReference>
<sequence length="218" mass="25270">MGKRVKESIYSDLRKAIIFGKLGPGERLIEIQLSQQYNCSRGPIREALSKLAQEGFVEIFPNRGASVAKISSEEVADYYSLLALLEGKAVEWATPNLNQKDFALLDHIQKLLHQSLDKEEDVRMRLWSEHNRSFHQVFWVRCGNRKLRDTVEEIRQQIFRFRYTSLMIASYNDYYKDHEEIIAAAKAGNAEEAGRAMVRHIDRAKQILNDFFTTVPTF</sequence>
<dbReference type="GO" id="GO:0003677">
    <property type="term" value="F:DNA binding"/>
    <property type="evidence" value="ECO:0007669"/>
    <property type="project" value="UniProtKB-KW"/>
</dbReference>
<dbReference type="PROSITE" id="PS50949">
    <property type="entry name" value="HTH_GNTR"/>
    <property type="match status" value="1"/>
</dbReference>
<dbReference type="InterPro" id="IPR036388">
    <property type="entry name" value="WH-like_DNA-bd_sf"/>
</dbReference>
<keyword evidence="1" id="KW-0805">Transcription regulation</keyword>
<name>A0A7C4MPW4_9BACT</name>
<evidence type="ECO:0000256" key="3">
    <source>
        <dbReference type="ARBA" id="ARBA00023163"/>
    </source>
</evidence>
<dbReference type="InterPro" id="IPR036390">
    <property type="entry name" value="WH_DNA-bd_sf"/>
</dbReference>
<organism evidence="5">
    <name type="scientific">Desulfatirhabdium butyrativorans</name>
    <dbReference type="NCBI Taxonomy" id="340467"/>
    <lineage>
        <taxon>Bacteria</taxon>
        <taxon>Pseudomonadati</taxon>
        <taxon>Thermodesulfobacteriota</taxon>
        <taxon>Desulfobacteria</taxon>
        <taxon>Desulfobacterales</taxon>
        <taxon>Desulfatirhabdiaceae</taxon>
        <taxon>Desulfatirhabdium</taxon>
    </lineage>
</organism>
<evidence type="ECO:0000313" key="5">
    <source>
        <dbReference type="EMBL" id="HGU32907.1"/>
    </source>
</evidence>
<dbReference type="SMART" id="SM00895">
    <property type="entry name" value="FCD"/>
    <property type="match status" value="1"/>
</dbReference>
<feature type="domain" description="HTH gntR-type" evidence="4">
    <location>
        <begin position="3"/>
        <end position="70"/>
    </location>
</feature>
<dbReference type="Pfam" id="PF00392">
    <property type="entry name" value="GntR"/>
    <property type="match status" value="1"/>
</dbReference>
<dbReference type="Gene3D" id="1.10.10.10">
    <property type="entry name" value="Winged helix-like DNA-binding domain superfamily/Winged helix DNA-binding domain"/>
    <property type="match status" value="1"/>
</dbReference>
<dbReference type="CDD" id="cd07377">
    <property type="entry name" value="WHTH_GntR"/>
    <property type="match status" value="1"/>
</dbReference>
<reference evidence="5" key="1">
    <citation type="journal article" date="2020" name="mSystems">
        <title>Genome- and Community-Level Interaction Insights into Carbon Utilization and Element Cycling Functions of Hydrothermarchaeota in Hydrothermal Sediment.</title>
        <authorList>
            <person name="Zhou Z."/>
            <person name="Liu Y."/>
            <person name="Xu W."/>
            <person name="Pan J."/>
            <person name="Luo Z.H."/>
            <person name="Li M."/>
        </authorList>
    </citation>
    <scope>NUCLEOTIDE SEQUENCE [LARGE SCALE GENOMIC DNA]</scope>
    <source>
        <strain evidence="5">SpSt-477</strain>
    </source>
</reference>
<dbReference type="GO" id="GO:0003700">
    <property type="term" value="F:DNA-binding transcription factor activity"/>
    <property type="evidence" value="ECO:0007669"/>
    <property type="project" value="InterPro"/>
</dbReference>
<proteinExistence type="predicted"/>
<comment type="caution">
    <text evidence="5">The sequence shown here is derived from an EMBL/GenBank/DDBJ whole genome shotgun (WGS) entry which is preliminary data.</text>
</comment>
<dbReference type="InterPro" id="IPR000524">
    <property type="entry name" value="Tscrpt_reg_HTH_GntR"/>
</dbReference>
<dbReference type="SUPFAM" id="SSF46785">
    <property type="entry name" value="Winged helix' DNA-binding domain"/>
    <property type="match status" value="1"/>
</dbReference>
<dbReference type="InterPro" id="IPR008920">
    <property type="entry name" value="TF_FadR/GntR_C"/>
</dbReference>
<keyword evidence="2" id="KW-0238">DNA-binding</keyword>
<accession>A0A7C4MPW4</accession>
<dbReference type="AlphaFoldDB" id="A0A7C4MPW4"/>
<evidence type="ECO:0000256" key="1">
    <source>
        <dbReference type="ARBA" id="ARBA00023015"/>
    </source>
</evidence>
<dbReference type="Pfam" id="PF07729">
    <property type="entry name" value="FCD"/>
    <property type="match status" value="1"/>
</dbReference>
<dbReference type="PANTHER" id="PTHR43537:SF24">
    <property type="entry name" value="GLUCONATE OPERON TRANSCRIPTIONAL REPRESSOR"/>
    <property type="match status" value="1"/>
</dbReference>
<dbReference type="SUPFAM" id="SSF48008">
    <property type="entry name" value="GntR ligand-binding domain-like"/>
    <property type="match status" value="1"/>
</dbReference>
<gene>
    <name evidence="5" type="ORF">ENS29_08625</name>
</gene>
<dbReference type="EMBL" id="DSUH01000202">
    <property type="protein sequence ID" value="HGU32907.1"/>
    <property type="molecule type" value="Genomic_DNA"/>
</dbReference>
<keyword evidence="3" id="KW-0804">Transcription</keyword>
<dbReference type="InterPro" id="IPR011711">
    <property type="entry name" value="GntR_C"/>
</dbReference>
<protein>
    <submittedName>
        <fullName evidence="5">GntR family transcriptional regulator</fullName>
    </submittedName>
</protein>
<dbReference type="Gene3D" id="1.20.120.530">
    <property type="entry name" value="GntR ligand-binding domain-like"/>
    <property type="match status" value="1"/>
</dbReference>